<keyword evidence="3" id="KW-1133">Transmembrane helix</keyword>
<accession>A0A078AXD5</accession>
<evidence type="ECO:0000256" key="4">
    <source>
        <dbReference type="SAM" id="SignalP"/>
    </source>
</evidence>
<reference evidence="5 6" key="1">
    <citation type="submission" date="2014-06" db="EMBL/GenBank/DDBJ databases">
        <authorList>
            <person name="Swart Estienne"/>
        </authorList>
    </citation>
    <scope>NUCLEOTIDE SEQUENCE [LARGE SCALE GENOMIC DNA]</scope>
    <source>
        <strain evidence="5 6">130c</strain>
    </source>
</reference>
<dbReference type="AlphaFoldDB" id="A0A078AXD5"/>
<dbReference type="InParanoid" id="A0A078AXD5"/>
<proteinExistence type="predicted"/>
<feature type="transmembrane region" description="Helical" evidence="3">
    <location>
        <begin position="324"/>
        <end position="343"/>
    </location>
</feature>
<name>A0A078AXD5_STYLE</name>
<evidence type="ECO:0000256" key="3">
    <source>
        <dbReference type="SAM" id="Phobius"/>
    </source>
</evidence>
<gene>
    <name evidence="5" type="primary">Contig13597.g14504</name>
    <name evidence="5" type="ORF">STYLEM_14519</name>
</gene>
<keyword evidence="3" id="KW-0472">Membrane</keyword>
<feature type="transmembrane region" description="Helical" evidence="3">
    <location>
        <begin position="284"/>
        <end position="303"/>
    </location>
</feature>
<organism evidence="5 6">
    <name type="scientific">Stylonychia lemnae</name>
    <name type="common">Ciliate</name>
    <dbReference type="NCBI Taxonomy" id="5949"/>
    <lineage>
        <taxon>Eukaryota</taxon>
        <taxon>Sar</taxon>
        <taxon>Alveolata</taxon>
        <taxon>Ciliophora</taxon>
        <taxon>Intramacronucleata</taxon>
        <taxon>Spirotrichea</taxon>
        <taxon>Stichotrichia</taxon>
        <taxon>Sporadotrichida</taxon>
        <taxon>Oxytrichidae</taxon>
        <taxon>Stylonychinae</taxon>
        <taxon>Stylonychia</taxon>
    </lineage>
</organism>
<evidence type="ECO:0000256" key="2">
    <source>
        <dbReference type="SAM" id="MobiDB-lite"/>
    </source>
</evidence>
<evidence type="ECO:0000313" key="5">
    <source>
        <dbReference type="EMBL" id="CDW85443.1"/>
    </source>
</evidence>
<feature type="signal peptide" evidence="4">
    <location>
        <begin position="1"/>
        <end position="24"/>
    </location>
</feature>
<protein>
    <submittedName>
        <fullName evidence="5">Uncharacterized protein</fullName>
    </submittedName>
</protein>
<keyword evidence="4" id="KW-0732">Signal</keyword>
<evidence type="ECO:0000256" key="1">
    <source>
        <dbReference type="SAM" id="Coils"/>
    </source>
</evidence>
<dbReference type="EMBL" id="CCKQ01013739">
    <property type="protein sequence ID" value="CDW85443.1"/>
    <property type="molecule type" value="Genomic_DNA"/>
</dbReference>
<keyword evidence="3" id="KW-0812">Transmembrane</keyword>
<feature type="transmembrane region" description="Helical" evidence="3">
    <location>
        <begin position="257"/>
        <end position="278"/>
    </location>
</feature>
<evidence type="ECO:0000313" key="6">
    <source>
        <dbReference type="Proteomes" id="UP000039865"/>
    </source>
</evidence>
<dbReference type="Proteomes" id="UP000039865">
    <property type="component" value="Unassembled WGS sequence"/>
</dbReference>
<feature type="region of interest" description="Disordered" evidence="2">
    <location>
        <begin position="417"/>
        <end position="447"/>
    </location>
</feature>
<feature type="chain" id="PRO_5001729762" evidence="4">
    <location>
        <begin position="25"/>
        <end position="447"/>
    </location>
</feature>
<keyword evidence="1" id="KW-0175">Coiled coil</keyword>
<sequence>MTTVHSAFPIILILVLLQSKYSHSEGFAFEDTGLATLDSDSQNDLHSANARALLLAKKSSHIEQLWAPNCMDLAFMHTDGLRACNRNAATLEVTEVAIAIANCYLKNQIKHPAKEEIRCMPGDSACLGSLKDYQRRILMSVSSQLGLYCSVHLMRREKRKFASSLKECSKTAVNIQEILRQTKQTHKAVLEQGKECIKLLKELSAQAGKQTQQEKKTVQQEIKQLEKEVQTMEADTTASEDAQEMSKIEFIASKLDFFVYFLVFCMQVVTILILTVLLPNAGDVSIFEAFATILVGCLAKLAISGLQAGPNFFATIVPTSYFRVLELAVCFYFTILRYLALLIRTIPQQQKTLLITQVYDAVKNPTKKLTTPEWSQEIAPFRVRKDDRLMVEPRTPQISPSTQASLHQPYPVGYLENADENSLPRTKKRPHGGMNPCYFTPNGPPSI</sequence>
<keyword evidence="6" id="KW-1185">Reference proteome</keyword>
<feature type="coiled-coil region" evidence="1">
    <location>
        <begin position="208"/>
        <end position="242"/>
    </location>
</feature>